<gene>
    <name evidence="5" type="ORF">SVIO_103280</name>
</gene>
<dbReference type="Proteomes" id="UP000301309">
    <property type="component" value="Unassembled WGS sequence"/>
</dbReference>
<sequence length="117" mass="13067">MTAAPQPTEPEPYTIHIPQEVLDDLRTRLRATRFASDPGNESEIYGLPTAYLRPLVSYWADGFDWRAVEKELNTYTHHRVDVGEPRCTSCVNRAEGRLPSRFCSCTAGPGRSGTGAR</sequence>
<evidence type="ECO:0000256" key="2">
    <source>
        <dbReference type="ARBA" id="ARBA00022797"/>
    </source>
</evidence>
<comment type="similarity">
    <text evidence="1">Belongs to the peptidase S33 family.</text>
</comment>
<proteinExistence type="inferred from homology"/>
<feature type="domain" description="Epoxide hydrolase N-terminal" evidence="4">
    <location>
        <begin position="11"/>
        <end position="83"/>
    </location>
</feature>
<dbReference type="PANTHER" id="PTHR21661">
    <property type="entry name" value="EPOXIDE HYDROLASE 1-RELATED"/>
    <property type="match status" value="1"/>
</dbReference>
<protein>
    <recommendedName>
        <fullName evidence="4">Epoxide hydrolase N-terminal domain-containing protein</fullName>
    </recommendedName>
</protein>
<evidence type="ECO:0000256" key="3">
    <source>
        <dbReference type="ARBA" id="ARBA00022801"/>
    </source>
</evidence>
<dbReference type="Pfam" id="PF06441">
    <property type="entry name" value="EHN"/>
    <property type="match status" value="1"/>
</dbReference>
<evidence type="ECO:0000256" key="1">
    <source>
        <dbReference type="ARBA" id="ARBA00010088"/>
    </source>
</evidence>
<organism evidence="5 6">
    <name type="scientific">Streptomyces violaceusniger</name>
    <dbReference type="NCBI Taxonomy" id="68280"/>
    <lineage>
        <taxon>Bacteria</taxon>
        <taxon>Bacillati</taxon>
        <taxon>Actinomycetota</taxon>
        <taxon>Actinomycetes</taxon>
        <taxon>Kitasatosporales</taxon>
        <taxon>Streptomycetaceae</taxon>
        <taxon>Streptomyces</taxon>
        <taxon>Streptomyces violaceusniger group</taxon>
    </lineage>
</organism>
<comment type="caution">
    <text evidence="5">The sequence shown here is derived from an EMBL/GenBank/DDBJ whole genome shotgun (WGS) entry which is preliminary data.</text>
</comment>
<keyword evidence="6" id="KW-1185">Reference proteome</keyword>
<dbReference type="InterPro" id="IPR029058">
    <property type="entry name" value="AB_hydrolase_fold"/>
</dbReference>
<dbReference type="PANTHER" id="PTHR21661:SF35">
    <property type="entry name" value="EPOXIDE HYDROLASE"/>
    <property type="match status" value="1"/>
</dbReference>
<dbReference type="EMBL" id="BJHW01000002">
    <property type="protein sequence ID" value="GDY59705.1"/>
    <property type="molecule type" value="Genomic_DNA"/>
</dbReference>
<dbReference type="InterPro" id="IPR010497">
    <property type="entry name" value="Epoxide_hydro_N"/>
</dbReference>
<evidence type="ECO:0000313" key="6">
    <source>
        <dbReference type="Proteomes" id="UP000301309"/>
    </source>
</evidence>
<evidence type="ECO:0000313" key="5">
    <source>
        <dbReference type="EMBL" id="GDY59705.1"/>
    </source>
</evidence>
<evidence type="ECO:0000259" key="4">
    <source>
        <dbReference type="Pfam" id="PF06441"/>
    </source>
</evidence>
<dbReference type="GO" id="GO:0097176">
    <property type="term" value="P:epoxide metabolic process"/>
    <property type="evidence" value="ECO:0007669"/>
    <property type="project" value="TreeGrafter"/>
</dbReference>
<reference evidence="5 6" key="1">
    <citation type="journal article" date="2020" name="Int. J. Syst. Evol. Microbiol.">
        <title>Reclassification of Streptomyces castelarensis and Streptomyces sporoclivatus as later heterotypic synonyms of Streptomyces antimycoticus.</title>
        <authorList>
            <person name="Komaki H."/>
            <person name="Tamura T."/>
        </authorList>
    </citation>
    <scope>NUCLEOTIDE SEQUENCE [LARGE SCALE GENOMIC DNA]</scope>
    <source>
        <strain evidence="5 6">NBRC 13459</strain>
    </source>
</reference>
<dbReference type="AlphaFoldDB" id="A0A4D4LFD5"/>
<keyword evidence="2" id="KW-0058">Aromatic hydrocarbons catabolism</keyword>
<dbReference type="SUPFAM" id="SSF53474">
    <property type="entry name" value="alpha/beta-Hydrolases"/>
    <property type="match status" value="1"/>
</dbReference>
<accession>A0A4D4LFD5</accession>
<keyword evidence="3" id="KW-0378">Hydrolase</keyword>
<dbReference type="GO" id="GO:0004301">
    <property type="term" value="F:epoxide hydrolase activity"/>
    <property type="evidence" value="ECO:0007669"/>
    <property type="project" value="TreeGrafter"/>
</dbReference>
<name>A0A4D4LFD5_STRVO</name>
<dbReference type="Gene3D" id="3.40.50.1820">
    <property type="entry name" value="alpha/beta hydrolase"/>
    <property type="match status" value="1"/>
</dbReference>